<sequence>MHILRKKPVPGWVWRWKQKERRLQAILAHLQAMKGPITDGQLQYLGIEKHNLDLASGATCCKSSSYFLPATNRKYAIGSTVLDPNDSEDDDFTRARRSSKKDETRAKNKCGLTPVRRAKKLGKKRAAEKQEDGEKPQNQNDLHGSLSSAFFTYLDMAINGTAVERGWNNIPLNSFSKGSIKSHKGHQQFVLQRAVQVTGRRQCHQHIIMKSDAHTDENQLSVAELTVLVSWILAGMYPQKKKISNWRTRRELKSIHQTFPTLIISFQPRARARVLYGWFLDGRLHVAFTKAENFEVPEYPQMMDALLRWAWPKVVENTTRDTNLPTISERLDEDDESTESSLEM</sequence>
<feature type="region of interest" description="Disordered" evidence="1">
    <location>
        <begin position="86"/>
        <end position="143"/>
    </location>
</feature>
<dbReference type="OrthoDB" id="4510378at2759"/>
<evidence type="ECO:0000256" key="1">
    <source>
        <dbReference type="SAM" id="MobiDB-lite"/>
    </source>
</evidence>
<dbReference type="RefSeq" id="XP_056514009.1">
    <property type="nucleotide sequence ID" value="XM_056652942.1"/>
</dbReference>
<dbReference type="GeneID" id="81392110"/>
<reference evidence="2" key="2">
    <citation type="journal article" date="2023" name="IMA Fungus">
        <title>Comparative genomic study of the Penicillium genus elucidates a diverse pangenome and 15 lateral gene transfer events.</title>
        <authorList>
            <person name="Petersen C."/>
            <person name="Sorensen T."/>
            <person name="Nielsen M.R."/>
            <person name="Sondergaard T.E."/>
            <person name="Sorensen J.L."/>
            <person name="Fitzpatrick D.A."/>
            <person name="Frisvad J.C."/>
            <person name="Nielsen K.L."/>
        </authorList>
    </citation>
    <scope>NUCLEOTIDE SEQUENCE</scope>
    <source>
        <strain evidence="2">IBT 34128</strain>
    </source>
</reference>
<protein>
    <submittedName>
        <fullName evidence="2">Uncharacterized protein</fullName>
    </submittedName>
</protein>
<name>A0A9W9KGT5_9EURO</name>
<organism evidence="2 3">
    <name type="scientific">Penicillium alfredii</name>
    <dbReference type="NCBI Taxonomy" id="1506179"/>
    <lineage>
        <taxon>Eukaryota</taxon>
        <taxon>Fungi</taxon>
        <taxon>Dikarya</taxon>
        <taxon>Ascomycota</taxon>
        <taxon>Pezizomycotina</taxon>
        <taxon>Eurotiomycetes</taxon>
        <taxon>Eurotiomycetidae</taxon>
        <taxon>Eurotiales</taxon>
        <taxon>Aspergillaceae</taxon>
        <taxon>Penicillium</taxon>
    </lineage>
</organism>
<reference evidence="2" key="1">
    <citation type="submission" date="2022-11" db="EMBL/GenBank/DDBJ databases">
        <authorList>
            <person name="Petersen C."/>
        </authorList>
    </citation>
    <scope>NUCLEOTIDE SEQUENCE</scope>
    <source>
        <strain evidence="2">IBT 34128</strain>
    </source>
</reference>
<accession>A0A9W9KGT5</accession>
<proteinExistence type="predicted"/>
<feature type="compositionally biased region" description="Basic and acidic residues" evidence="1">
    <location>
        <begin position="125"/>
        <end position="135"/>
    </location>
</feature>
<feature type="region of interest" description="Disordered" evidence="1">
    <location>
        <begin position="322"/>
        <end position="344"/>
    </location>
</feature>
<keyword evidence="3" id="KW-1185">Reference proteome</keyword>
<dbReference type="Proteomes" id="UP001141434">
    <property type="component" value="Unassembled WGS sequence"/>
</dbReference>
<evidence type="ECO:0000313" key="2">
    <source>
        <dbReference type="EMBL" id="KAJ5105013.1"/>
    </source>
</evidence>
<gene>
    <name evidence="2" type="ORF">NUU61_002360</name>
</gene>
<comment type="caution">
    <text evidence="2">The sequence shown here is derived from an EMBL/GenBank/DDBJ whole genome shotgun (WGS) entry which is preliminary data.</text>
</comment>
<dbReference type="EMBL" id="JAPMSZ010000004">
    <property type="protein sequence ID" value="KAJ5105013.1"/>
    <property type="molecule type" value="Genomic_DNA"/>
</dbReference>
<evidence type="ECO:0000313" key="3">
    <source>
        <dbReference type="Proteomes" id="UP001141434"/>
    </source>
</evidence>
<dbReference type="AlphaFoldDB" id="A0A9W9KGT5"/>